<dbReference type="EMBL" id="JBHRWW010000003">
    <property type="protein sequence ID" value="MFC3688046.1"/>
    <property type="molecule type" value="Genomic_DNA"/>
</dbReference>
<protein>
    <recommendedName>
        <fullName evidence="5">Integral membrane protein</fullName>
    </recommendedName>
</protein>
<proteinExistence type="predicted"/>
<name>A0ABV7WDZ1_9MICO</name>
<reference evidence="4" key="1">
    <citation type="journal article" date="2019" name="Int. J. Syst. Evol. Microbiol.">
        <title>The Global Catalogue of Microorganisms (GCM) 10K type strain sequencing project: providing services to taxonomists for standard genome sequencing and annotation.</title>
        <authorList>
            <consortium name="The Broad Institute Genomics Platform"/>
            <consortium name="The Broad Institute Genome Sequencing Center for Infectious Disease"/>
            <person name="Wu L."/>
            <person name="Ma J."/>
        </authorList>
    </citation>
    <scope>NUCLEOTIDE SEQUENCE [LARGE SCALE GENOMIC DNA]</scope>
    <source>
        <strain evidence="4">NCAIM B.02333</strain>
    </source>
</reference>
<evidence type="ECO:0000313" key="4">
    <source>
        <dbReference type="Proteomes" id="UP001595685"/>
    </source>
</evidence>
<sequence>MTGMPQMVLLGVLVVTAVVTTAHLVLPARRGLPLMLALVGAFWASLAVVHRDGLTDSEYRASGWVLMVAVLGLATGQVAAGALGRRRSGRRARPHATGA</sequence>
<dbReference type="RefSeq" id="WP_340291815.1">
    <property type="nucleotide sequence ID" value="NZ_JBBEOI010000050.1"/>
</dbReference>
<keyword evidence="4" id="KW-1185">Reference proteome</keyword>
<comment type="caution">
    <text evidence="3">The sequence shown here is derived from an EMBL/GenBank/DDBJ whole genome shotgun (WGS) entry which is preliminary data.</text>
</comment>
<feature type="transmembrane region" description="Helical" evidence="2">
    <location>
        <begin position="61"/>
        <end position="83"/>
    </location>
</feature>
<feature type="region of interest" description="Disordered" evidence="1">
    <location>
        <begin position="80"/>
        <end position="99"/>
    </location>
</feature>
<gene>
    <name evidence="3" type="ORF">ACFOLH_06800</name>
</gene>
<feature type="compositionally biased region" description="Basic residues" evidence="1">
    <location>
        <begin position="84"/>
        <end position="99"/>
    </location>
</feature>
<keyword evidence="2" id="KW-1133">Transmembrane helix</keyword>
<dbReference type="Proteomes" id="UP001595685">
    <property type="component" value="Unassembled WGS sequence"/>
</dbReference>
<evidence type="ECO:0000256" key="2">
    <source>
        <dbReference type="SAM" id="Phobius"/>
    </source>
</evidence>
<feature type="transmembrane region" description="Helical" evidence="2">
    <location>
        <begin position="32"/>
        <end position="49"/>
    </location>
</feature>
<accession>A0ABV7WDZ1</accession>
<evidence type="ECO:0008006" key="5">
    <source>
        <dbReference type="Google" id="ProtNLM"/>
    </source>
</evidence>
<keyword evidence="2" id="KW-0472">Membrane</keyword>
<evidence type="ECO:0000256" key="1">
    <source>
        <dbReference type="SAM" id="MobiDB-lite"/>
    </source>
</evidence>
<keyword evidence="2" id="KW-0812">Transmembrane</keyword>
<organism evidence="3 4">
    <name type="scientific">Aquipuribacter hungaricus</name>
    <dbReference type="NCBI Taxonomy" id="545624"/>
    <lineage>
        <taxon>Bacteria</taxon>
        <taxon>Bacillati</taxon>
        <taxon>Actinomycetota</taxon>
        <taxon>Actinomycetes</taxon>
        <taxon>Micrococcales</taxon>
        <taxon>Intrasporangiaceae</taxon>
        <taxon>Aquipuribacter</taxon>
    </lineage>
</organism>
<feature type="transmembrane region" description="Helical" evidence="2">
    <location>
        <begin position="6"/>
        <end position="25"/>
    </location>
</feature>
<evidence type="ECO:0000313" key="3">
    <source>
        <dbReference type="EMBL" id="MFC3688046.1"/>
    </source>
</evidence>